<comment type="catalytic activity">
    <reaction evidence="5 6">
        <text>2-deoxy-D-ribose 5-phosphate = D-glyceraldehyde 3-phosphate + acetaldehyde</text>
        <dbReference type="Rhea" id="RHEA:12821"/>
        <dbReference type="ChEBI" id="CHEBI:15343"/>
        <dbReference type="ChEBI" id="CHEBI:59776"/>
        <dbReference type="ChEBI" id="CHEBI:62877"/>
        <dbReference type="EC" id="4.1.2.4"/>
    </reaction>
</comment>
<evidence type="ECO:0000256" key="4">
    <source>
        <dbReference type="ARBA" id="ARBA00023270"/>
    </source>
</evidence>
<evidence type="ECO:0000256" key="3">
    <source>
        <dbReference type="ARBA" id="ARBA00023239"/>
    </source>
</evidence>
<evidence type="ECO:0000256" key="1">
    <source>
        <dbReference type="ARBA" id="ARBA00010936"/>
    </source>
</evidence>
<dbReference type="InterPro" id="IPR011343">
    <property type="entry name" value="DeoC"/>
</dbReference>
<dbReference type="PANTHER" id="PTHR10889:SF1">
    <property type="entry name" value="DEOXYRIBOSE-PHOSPHATE ALDOLASE"/>
    <property type="match status" value="1"/>
</dbReference>
<dbReference type="InterPro" id="IPR028581">
    <property type="entry name" value="DeoC_typeI"/>
</dbReference>
<dbReference type="Gene3D" id="3.20.20.70">
    <property type="entry name" value="Aldolase class I"/>
    <property type="match status" value="1"/>
</dbReference>
<reference evidence="7 8" key="1">
    <citation type="submission" date="2016-06" db="EMBL/GenBank/DDBJ databases">
        <title>Complete genome sequence of a saline-alkali tolerant type strain Dietzia timorensis ID05-A0528T.</title>
        <authorList>
            <person name="Wu X."/>
        </authorList>
    </citation>
    <scope>NUCLEOTIDE SEQUENCE [LARGE SCALE GENOMIC DNA]</scope>
    <source>
        <strain evidence="7 8">ID05-A0528</strain>
    </source>
</reference>
<sequence length="234" mass="24078">MTSNMPISRAELADRIDHTLLRPEATREDVAAHVAEATELGVRTVCISPSMLPVRAGSMPVGTVIGFPSGKHHSLIKAMEARIAVDMGATELDMVLDYSAIIAGRPEEILGELSPVRDAAPHPVVLKVILETAAIYAAFGPERVDEADAAIANACELAAKGGANVVKTSTGFHPAGGASTHAVRVMARAVDPLGSVLVKASGGISTAARAVEMLEAGATLIGTSRSAQMLAELG</sequence>
<evidence type="ECO:0000256" key="2">
    <source>
        <dbReference type="ARBA" id="ARBA00022490"/>
    </source>
</evidence>
<evidence type="ECO:0000256" key="5">
    <source>
        <dbReference type="ARBA" id="ARBA00048791"/>
    </source>
</evidence>
<keyword evidence="8" id="KW-1185">Reference proteome</keyword>
<feature type="active site" description="Schiff-base intermediate with acetaldehyde" evidence="6">
    <location>
        <position position="167"/>
    </location>
</feature>
<dbReference type="SUPFAM" id="SSF51569">
    <property type="entry name" value="Aldolase"/>
    <property type="match status" value="1"/>
</dbReference>
<dbReference type="PIRSF" id="PIRSF001357">
    <property type="entry name" value="DeoC"/>
    <property type="match status" value="1"/>
</dbReference>
<dbReference type="OrthoDB" id="6579831at2"/>
<keyword evidence="4 6" id="KW-0704">Schiff base</keyword>
<evidence type="ECO:0000313" key="7">
    <source>
        <dbReference type="EMBL" id="ANI93483.1"/>
    </source>
</evidence>
<dbReference type="NCBIfam" id="TIGR00126">
    <property type="entry name" value="deoC"/>
    <property type="match status" value="1"/>
</dbReference>
<dbReference type="CDD" id="cd00959">
    <property type="entry name" value="DeoC"/>
    <property type="match status" value="1"/>
</dbReference>
<dbReference type="EMBL" id="CP015961">
    <property type="protein sequence ID" value="ANI93483.1"/>
    <property type="molecule type" value="Genomic_DNA"/>
</dbReference>
<dbReference type="InterPro" id="IPR013785">
    <property type="entry name" value="Aldolase_TIM"/>
</dbReference>
<keyword evidence="2 6" id="KW-0963">Cytoplasm</keyword>
<proteinExistence type="inferred from homology"/>
<evidence type="ECO:0000313" key="8">
    <source>
        <dbReference type="Proteomes" id="UP000186104"/>
    </source>
</evidence>
<dbReference type="InterPro" id="IPR002915">
    <property type="entry name" value="DeoC/FbaB/LacD_aldolase"/>
</dbReference>
<dbReference type="STRING" id="499555.BJL86_2723"/>
<dbReference type="PANTHER" id="PTHR10889">
    <property type="entry name" value="DEOXYRIBOSE-PHOSPHATE ALDOLASE"/>
    <property type="match status" value="1"/>
</dbReference>
<dbReference type="GO" id="GO:0016052">
    <property type="term" value="P:carbohydrate catabolic process"/>
    <property type="evidence" value="ECO:0007669"/>
    <property type="project" value="TreeGrafter"/>
</dbReference>
<organism evidence="7 8">
    <name type="scientific">Dietzia timorensis</name>
    <dbReference type="NCBI Taxonomy" id="499555"/>
    <lineage>
        <taxon>Bacteria</taxon>
        <taxon>Bacillati</taxon>
        <taxon>Actinomycetota</taxon>
        <taxon>Actinomycetes</taxon>
        <taxon>Mycobacteriales</taxon>
        <taxon>Dietziaceae</taxon>
        <taxon>Dietzia</taxon>
    </lineage>
</organism>
<name>A0A173LNK7_9ACTN</name>
<gene>
    <name evidence="6" type="primary">deoC</name>
    <name evidence="7" type="ORF">BJL86_2723</name>
</gene>
<dbReference type="GO" id="GO:0004139">
    <property type="term" value="F:deoxyribose-phosphate aldolase activity"/>
    <property type="evidence" value="ECO:0007669"/>
    <property type="project" value="UniProtKB-UniRule"/>
</dbReference>
<dbReference type="Proteomes" id="UP000186104">
    <property type="component" value="Chromosome"/>
</dbReference>
<dbReference type="GO" id="GO:0005737">
    <property type="term" value="C:cytoplasm"/>
    <property type="evidence" value="ECO:0007669"/>
    <property type="project" value="UniProtKB-SubCell"/>
</dbReference>
<keyword evidence="3 6" id="KW-0456">Lyase</keyword>
<dbReference type="Pfam" id="PF01791">
    <property type="entry name" value="DeoC"/>
    <property type="match status" value="1"/>
</dbReference>
<feature type="active site" description="Proton donor/acceptor" evidence="6">
    <location>
        <position position="199"/>
    </location>
</feature>
<dbReference type="EC" id="4.1.2.4" evidence="6"/>
<dbReference type="UniPathway" id="UPA00002">
    <property type="reaction ID" value="UER00468"/>
</dbReference>
<comment type="pathway">
    <text evidence="6">Carbohydrate degradation; 2-deoxy-D-ribose 1-phosphate degradation; D-glyceraldehyde 3-phosphate and acetaldehyde from 2-deoxy-alpha-D-ribose 1-phosphate: step 2/2.</text>
</comment>
<dbReference type="HAMAP" id="MF_00114">
    <property type="entry name" value="DeoC_type1"/>
    <property type="match status" value="1"/>
</dbReference>
<comment type="function">
    <text evidence="6">Catalyzes a reversible aldol reaction between acetaldehyde and D-glyceraldehyde 3-phosphate to generate 2-deoxy-D-ribose 5-phosphate.</text>
</comment>
<dbReference type="RefSeq" id="WP_067473574.1">
    <property type="nucleotide sequence ID" value="NZ_CP015961.1"/>
</dbReference>
<dbReference type="GO" id="GO:0009264">
    <property type="term" value="P:deoxyribonucleotide catabolic process"/>
    <property type="evidence" value="ECO:0007669"/>
    <property type="project" value="UniProtKB-UniRule"/>
</dbReference>
<evidence type="ECO:0000256" key="6">
    <source>
        <dbReference type="HAMAP-Rule" id="MF_00114"/>
    </source>
</evidence>
<accession>A0A173LNK7</accession>
<dbReference type="AlphaFoldDB" id="A0A173LNK7"/>
<dbReference type="KEGG" id="dtm:BJL86_2723"/>
<comment type="subcellular location">
    <subcellularLocation>
        <location evidence="6">Cytoplasm</location>
    </subcellularLocation>
</comment>
<dbReference type="GO" id="GO:0006018">
    <property type="term" value="P:2-deoxyribose 1-phosphate catabolic process"/>
    <property type="evidence" value="ECO:0007669"/>
    <property type="project" value="UniProtKB-UniRule"/>
</dbReference>
<feature type="active site" description="Proton donor/acceptor" evidence="6">
    <location>
        <position position="93"/>
    </location>
</feature>
<protein>
    <recommendedName>
        <fullName evidence="6">Deoxyribose-phosphate aldolase</fullName>
        <shortName evidence="6">DERA</shortName>
        <ecNumber evidence="6">4.1.2.4</ecNumber>
    </recommendedName>
    <alternativeName>
        <fullName evidence="6">2-deoxy-D-ribose 5-phosphate aldolase</fullName>
    </alternativeName>
    <alternativeName>
        <fullName evidence="6">Phosphodeoxyriboaldolase</fullName>
        <shortName evidence="6">Deoxyriboaldolase</shortName>
    </alternativeName>
</protein>
<comment type="similarity">
    <text evidence="1 6">Belongs to the DeoC/FbaB aldolase family. DeoC type 1 subfamily.</text>
</comment>
<dbReference type="SMART" id="SM01133">
    <property type="entry name" value="DeoC"/>
    <property type="match status" value="1"/>
</dbReference>